<accession>A0A9P5ZDQ3</accession>
<proteinExistence type="predicted"/>
<evidence type="ECO:0000313" key="2">
    <source>
        <dbReference type="Proteomes" id="UP000807469"/>
    </source>
</evidence>
<organism evidence="1 2">
    <name type="scientific">Pholiota conissans</name>
    <dbReference type="NCBI Taxonomy" id="109636"/>
    <lineage>
        <taxon>Eukaryota</taxon>
        <taxon>Fungi</taxon>
        <taxon>Dikarya</taxon>
        <taxon>Basidiomycota</taxon>
        <taxon>Agaricomycotina</taxon>
        <taxon>Agaricomycetes</taxon>
        <taxon>Agaricomycetidae</taxon>
        <taxon>Agaricales</taxon>
        <taxon>Agaricineae</taxon>
        <taxon>Strophariaceae</taxon>
        <taxon>Pholiota</taxon>
    </lineage>
</organism>
<dbReference type="Proteomes" id="UP000807469">
    <property type="component" value="Unassembled WGS sequence"/>
</dbReference>
<dbReference type="EMBL" id="MU155138">
    <property type="protein sequence ID" value="KAF9485090.1"/>
    <property type="molecule type" value="Genomic_DNA"/>
</dbReference>
<keyword evidence="2" id="KW-1185">Reference proteome</keyword>
<evidence type="ECO:0000313" key="1">
    <source>
        <dbReference type="EMBL" id="KAF9485090.1"/>
    </source>
</evidence>
<comment type="caution">
    <text evidence="1">The sequence shown here is derived from an EMBL/GenBank/DDBJ whole genome shotgun (WGS) entry which is preliminary data.</text>
</comment>
<sequence length="290" mass="33472">MNFEVFSNCVVHYDNDNFLSSLEYSWNMKHGRSELRKYSMATCICLDDTLFGLFVDDECMLVPDANIIDLYRNACGQRGAFPNIEGDKFNYRFVAHSNLQLFQKSNEPVDIDDPKVFDKLARPYPDFVATQLHPRLAILSTGLKLTLTELDKFMEEDPALGKTLSDISYIFKKWSTEIFPDDFREYHLAKGFDLEATLSRAEAAVDIATKALGQGNNMCLIDRSQDVADCHLVDYVLLVSWISSEYLFKALEYHWNMPNLSLDIFSPSNILRCECYRNIRSLLRIKYLIL</sequence>
<dbReference type="OrthoDB" id="3133596at2759"/>
<gene>
    <name evidence="1" type="ORF">BDN70DRAFT_871785</name>
</gene>
<reference evidence="1" key="1">
    <citation type="submission" date="2020-11" db="EMBL/GenBank/DDBJ databases">
        <authorList>
            <consortium name="DOE Joint Genome Institute"/>
            <person name="Ahrendt S."/>
            <person name="Riley R."/>
            <person name="Andreopoulos W."/>
            <person name="Labutti K."/>
            <person name="Pangilinan J."/>
            <person name="Ruiz-Duenas F.J."/>
            <person name="Barrasa J.M."/>
            <person name="Sanchez-Garcia M."/>
            <person name="Camarero S."/>
            <person name="Miyauchi S."/>
            <person name="Serrano A."/>
            <person name="Linde D."/>
            <person name="Babiker R."/>
            <person name="Drula E."/>
            <person name="Ayuso-Fernandez I."/>
            <person name="Pacheco R."/>
            <person name="Padilla G."/>
            <person name="Ferreira P."/>
            <person name="Barriuso J."/>
            <person name="Kellner H."/>
            <person name="Castanera R."/>
            <person name="Alfaro M."/>
            <person name="Ramirez L."/>
            <person name="Pisabarro A.G."/>
            <person name="Kuo A."/>
            <person name="Tritt A."/>
            <person name="Lipzen A."/>
            <person name="He G."/>
            <person name="Yan M."/>
            <person name="Ng V."/>
            <person name="Cullen D."/>
            <person name="Martin F."/>
            <person name="Rosso M.-N."/>
            <person name="Henrissat B."/>
            <person name="Hibbett D."/>
            <person name="Martinez A.T."/>
            <person name="Grigoriev I.V."/>
        </authorList>
    </citation>
    <scope>NUCLEOTIDE SEQUENCE</scope>
    <source>
        <strain evidence="1">CIRM-BRFM 674</strain>
    </source>
</reference>
<name>A0A9P5ZDQ3_9AGAR</name>
<protein>
    <submittedName>
        <fullName evidence="1">Uncharacterized protein</fullName>
    </submittedName>
</protein>
<dbReference type="AlphaFoldDB" id="A0A9P5ZDQ3"/>